<evidence type="ECO:0008006" key="3">
    <source>
        <dbReference type="Google" id="ProtNLM"/>
    </source>
</evidence>
<dbReference type="RefSeq" id="WP_081140158.1">
    <property type="nucleotide sequence ID" value="NZ_MWUE01000022.1"/>
</dbReference>
<protein>
    <recommendedName>
        <fullName evidence="3">Primosomal replication protein PriB/PriC domain protein</fullName>
    </recommendedName>
</protein>
<dbReference type="EMBL" id="MWUE01000022">
    <property type="protein sequence ID" value="OQP32376.1"/>
    <property type="molecule type" value="Genomic_DNA"/>
</dbReference>
<evidence type="ECO:0000313" key="2">
    <source>
        <dbReference type="Proteomes" id="UP000192769"/>
    </source>
</evidence>
<gene>
    <name evidence="1" type="ORF">B2J69_13975</name>
</gene>
<accession>A0A1V9DF11</accession>
<dbReference type="OrthoDB" id="6053012at2"/>
<proteinExistence type="predicted"/>
<dbReference type="Proteomes" id="UP000192769">
    <property type="component" value="Unassembled WGS sequence"/>
</dbReference>
<name>A0A1V9DF11_9GAMM</name>
<organism evidence="1 2">
    <name type="scientific">Pantoea latae</name>
    <dbReference type="NCBI Taxonomy" id="1964541"/>
    <lineage>
        <taxon>Bacteria</taxon>
        <taxon>Pseudomonadati</taxon>
        <taxon>Pseudomonadota</taxon>
        <taxon>Gammaproteobacteria</taxon>
        <taxon>Enterobacterales</taxon>
        <taxon>Erwiniaceae</taxon>
        <taxon>Pantoea</taxon>
    </lineage>
</organism>
<comment type="caution">
    <text evidence="1">The sequence shown here is derived from an EMBL/GenBank/DDBJ whole genome shotgun (WGS) entry which is preliminary data.</text>
</comment>
<sequence length="70" mass="8220">MNQTEVEAMIRYYTEAEIAVLSGKTIMLNGQSMTMENLADIRKGRQEWERRLAVYLKKRCGQTGYRLARF</sequence>
<reference evidence="1 2" key="1">
    <citation type="submission" date="2017-02" db="EMBL/GenBank/DDBJ databases">
        <title>Whole genome shotgun sequence of Pantoea agglomerans strain AS1 isolated from a cycad, Zamia floridana in Central Florida, USA.</title>
        <authorList>
            <person name="Lata P."/>
            <person name="Govindarajan S."/>
            <person name="Qi F."/>
            <person name="Li J.-L."/>
            <person name="Maurya S.K."/>
            <person name="Sahoo M.K."/>
        </authorList>
    </citation>
    <scope>NUCLEOTIDE SEQUENCE [LARGE SCALE GENOMIC DNA]</scope>
    <source>
        <strain evidence="1 2">AS1</strain>
    </source>
</reference>
<evidence type="ECO:0000313" key="1">
    <source>
        <dbReference type="EMBL" id="OQP32376.1"/>
    </source>
</evidence>
<dbReference type="AlphaFoldDB" id="A0A1V9DF11"/>
<keyword evidence="2" id="KW-1185">Reference proteome</keyword>